<evidence type="ECO:0000259" key="2">
    <source>
        <dbReference type="SMART" id="SM00829"/>
    </source>
</evidence>
<keyword evidence="1" id="KW-0560">Oxidoreductase</keyword>
<dbReference type="InterPro" id="IPR020843">
    <property type="entry name" value="ER"/>
</dbReference>
<dbReference type="PANTHER" id="PTHR44054:SF1">
    <property type="entry name" value="SYNAPTIC VESICLE MEMBRANE PROTEIN VAT-1 HOMOLOG"/>
    <property type="match status" value="1"/>
</dbReference>
<proteinExistence type="predicted"/>
<dbReference type="Pfam" id="PF00107">
    <property type="entry name" value="ADH_zinc_N"/>
    <property type="match status" value="1"/>
</dbReference>
<dbReference type="PANTHER" id="PTHR44054">
    <property type="entry name" value="SYNAPTIC VESICLE MEMBRANE PROTEIN VAT-1 HOMOLOG-LIKE"/>
    <property type="match status" value="1"/>
</dbReference>
<name>A0A075G853_9EURY</name>
<sequence>MERIVYTKAGGLDSIAIDEFQETTPENGEVRVRVSRAGINFADLMMRQGLYGSAPDFPFTPGYEASGVISAIGEGVEGLEVGQRVLAMTGFGGYSQSVQISAERAIPIPDEMSHDAAASLGVTYGTAYHMLVHLGNLRAGDSVLIHHAAGGVGTAAAQICQAYGATNLIGTASATKKEFVEAQGMRFVDRDSEDFVEVCKSLTNGKGVNQAIDPVGGSHLMRSYKALCNGGKLHVFGASSAVPGSKRSMFAALKMWRSTPKFDPLKMMNSNKAIFGVHMGRLEDEELFAGHLQDLSVMIQKGQIEPIIDSVWPYREVANAQKHMHDRKNRGKILLDFS</sequence>
<dbReference type="SUPFAM" id="SSF50129">
    <property type="entry name" value="GroES-like"/>
    <property type="match status" value="1"/>
</dbReference>
<protein>
    <submittedName>
        <fullName evidence="3">Putative NADPH:quinone reductase</fullName>
    </submittedName>
</protein>
<dbReference type="Gene3D" id="3.40.50.720">
    <property type="entry name" value="NAD(P)-binding Rossmann-like Domain"/>
    <property type="match status" value="1"/>
</dbReference>
<organism evidence="3">
    <name type="scientific">uncultured marine group II/III euryarchaeote KM3_110_E06</name>
    <dbReference type="NCBI Taxonomy" id="1457852"/>
    <lineage>
        <taxon>Archaea</taxon>
        <taxon>Methanobacteriati</taxon>
        <taxon>Methanobacteriota</taxon>
        <taxon>environmental samples</taxon>
    </lineage>
</organism>
<dbReference type="Gene3D" id="3.90.180.10">
    <property type="entry name" value="Medium-chain alcohol dehydrogenases, catalytic domain"/>
    <property type="match status" value="1"/>
</dbReference>
<dbReference type="AlphaFoldDB" id="A0A075G853"/>
<dbReference type="InterPro" id="IPR036291">
    <property type="entry name" value="NAD(P)-bd_dom_sf"/>
</dbReference>
<dbReference type="InterPro" id="IPR013149">
    <property type="entry name" value="ADH-like_C"/>
</dbReference>
<dbReference type="GO" id="GO:0030554">
    <property type="term" value="F:adenyl nucleotide binding"/>
    <property type="evidence" value="ECO:0007669"/>
    <property type="project" value="UniProtKB-ARBA"/>
</dbReference>
<dbReference type="GO" id="GO:0016616">
    <property type="term" value="F:oxidoreductase activity, acting on the CH-OH group of donors, NAD or NADP as acceptor"/>
    <property type="evidence" value="ECO:0007669"/>
    <property type="project" value="UniProtKB-ARBA"/>
</dbReference>
<dbReference type="GO" id="GO:0043168">
    <property type="term" value="F:anion binding"/>
    <property type="evidence" value="ECO:0007669"/>
    <property type="project" value="UniProtKB-ARBA"/>
</dbReference>
<feature type="domain" description="Enoyl reductase (ER)" evidence="2">
    <location>
        <begin position="10"/>
        <end position="335"/>
    </location>
</feature>
<dbReference type="SUPFAM" id="SSF51735">
    <property type="entry name" value="NAD(P)-binding Rossmann-fold domains"/>
    <property type="match status" value="1"/>
</dbReference>
<dbReference type="InterPro" id="IPR013154">
    <property type="entry name" value="ADH-like_N"/>
</dbReference>
<dbReference type="EMBL" id="KF900565">
    <property type="protein sequence ID" value="AIE99534.1"/>
    <property type="molecule type" value="Genomic_DNA"/>
</dbReference>
<dbReference type="GO" id="GO:0044281">
    <property type="term" value="P:small molecule metabolic process"/>
    <property type="evidence" value="ECO:0007669"/>
    <property type="project" value="UniProtKB-ARBA"/>
</dbReference>
<reference evidence="3" key="1">
    <citation type="journal article" date="2014" name="Genome Biol. Evol.">
        <title>Pangenome evidence for extensive interdomain horizontal transfer affecting lineage core and shell genes in uncultured planktonic thaumarchaeota and euryarchaeota.</title>
        <authorList>
            <person name="Deschamps P."/>
            <person name="Zivanovic Y."/>
            <person name="Moreira D."/>
            <person name="Rodriguez-Valera F."/>
            <person name="Lopez-Garcia P."/>
        </authorList>
    </citation>
    <scope>NUCLEOTIDE SEQUENCE</scope>
</reference>
<evidence type="ECO:0000256" key="1">
    <source>
        <dbReference type="ARBA" id="ARBA00023002"/>
    </source>
</evidence>
<evidence type="ECO:0000313" key="3">
    <source>
        <dbReference type="EMBL" id="AIE99534.1"/>
    </source>
</evidence>
<dbReference type="Pfam" id="PF08240">
    <property type="entry name" value="ADH_N"/>
    <property type="match status" value="1"/>
</dbReference>
<dbReference type="InterPro" id="IPR011032">
    <property type="entry name" value="GroES-like_sf"/>
</dbReference>
<dbReference type="SMART" id="SM00829">
    <property type="entry name" value="PKS_ER"/>
    <property type="match status" value="1"/>
</dbReference>
<dbReference type="InterPro" id="IPR052100">
    <property type="entry name" value="SV-ATPase_mito-regulator"/>
</dbReference>
<accession>A0A075G853</accession>